<comment type="caution">
    <text evidence="11">The sequence shown here is derived from an EMBL/GenBank/DDBJ whole genome shotgun (WGS) entry which is preliminary data.</text>
</comment>
<keyword evidence="10" id="KW-0456">Lyase</keyword>
<proteinExistence type="inferred from homology"/>
<evidence type="ECO:0000256" key="5">
    <source>
        <dbReference type="ARBA" id="ARBA00004892"/>
    </source>
</evidence>
<name>A0A926KKJ3_9BACL</name>
<dbReference type="InterPro" id="IPR004628">
    <property type="entry name" value="Man_deHydtase"/>
</dbReference>
<evidence type="ECO:0000256" key="2">
    <source>
        <dbReference type="ARBA" id="ARBA00001936"/>
    </source>
</evidence>
<dbReference type="Pfam" id="PF03786">
    <property type="entry name" value="UxuA"/>
    <property type="match status" value="1"/>
</dbReference>
<evidence type="ECO:0000256" key="10">
    <source>
        <dbReference type="ARBA" id="ARBA00023239"/>
    </source>
</evidence>
<evidence type="ECO:0000313" key="11">
    <source>
        <dbReference type="EMBL" id="MBD0378798.1"/>
    </source>
</evidence>
<evidence type="ECO:0000256" key="3">
    <source>
        <dbReference type="ARBA" id="ARBA00001954"/>
    </source>
</evidence>
<comment type="catalytic activity">
    <reaction evidence="1">
        <text>D-mannonate = 2-dehydro-3-deoxy-D-gluconate + H2O</text>
        <dbReference type="Rhea" id="RHEA:20097"/>
        <dbReference type="ChEBI" id="CHEBI:15377"/>
        <dbReference type="ChEBI" id="CHEBI:17767"/>
        <dbReference type="ChEBI" id="CHEBI:57990"/>
        <dbReference type="EC" id="4.2.1.8"/>
    </reaction>
</comment>
<dbReference type="GO" id="GO:0008927">
    <property type="term" value="F:mannonate dehydratase activity"/>
    <property type="evidence" value="ECO:0007669"/>
    <property type="project" value="UniProtKB-EC"/>
</dbReference>
<gene>
    <name evidence="11" type="ORF">ICC18_01505</name>
</gene>
<organism evidence="11 12">
    <name type="scientific">Paenibacillus sedimenti</name>
    <dbReference type="NCBI Taxonomy" id="2770274"/>
    <lineage>
        <taxon>Bacteria</taxon>
        <taxon>Bacillati</taxon>
        <taxon>Bacillota</taxon>
        <taxon>Bacilli</taxon>
        <taxon>Bacillales</taxon>
        <taxon>Paenibacillaceae</taxon>
        <taxon>Paenibacillus</taxon>
    </lineage>
</organism>
<evidence type="ECO:0000313" key="12">
    <source>
        <dbReference type="Proteomes" id="UP000650466"/>
    </source>
</evidence>
<dbReference type="PANTHER" id="PTHR30387">
    <property type="entry name" value="MANNONATE DEHYDRATASE"/>
    <property type="match status" value="1"/>
</dbReference>
<comment type="cofactor">
    <cofactor evidence="3">
        <name>Fe(2+)</name>
        <dbReference type="ChEBI" id="CHEBI:29033"/>
    </cofactor>
</comment>
<dbReference type="GO" id="GO:0008198">
    <property type="term" value="F:ferrous iron binding"/>
    <property type="evidence" value="ECO:0007669"/>
    <property type="project" value="TreeGrafter"/>
</dbReference>
<evidence type="ECO:0000256" key="7">
    <source>
        <dbReference type="ARBA" id="ARBA00012927"/>
    </source>
</evidence>
<comment type="similarity">
    <text evidence="6">Belongs to the mannonate dehydratase family.</text>
</comment>
<dbReference type="Gene3D" id="3.20.20.150">
    <property type="entry name" value="Divalent-metal-dependent TIM barrel enzymes"/>
    <property type="match status" value="1"/>
</dbReference>
<dbReference type="GO" id="GO:0042840">
    <property type="term" value="P:D-glucuronate catabolic process"/>
    <property type="evidence" value="ECO:0007669"/>
    <property type="project" value="TreeGrafter"/>
</dbReference>
<evidence type="ECO:0000256" key="4">
    <source>
        <dbReference type="ARBA" id="ARBA00002713"/>
    </source>
</evidence>
<reference evidence="11" key="1">
    <citation type="submission" date="2020-09" db="EMBL/GenBank/DDBJ databases">
        <title>Draft Genome Sequence of Paenibacillus sp. WST5.</title>
        <authorList>
            <person name="Bao Z."/>
        </authorList>
    </citation>
    <scope>NUCLEOTIDE SEQUENCE</scope>
    <source>
        <strain evidence="11">WST5</strain>
    </source>
</reference>
<dbReference type="Proteomes" id="UP000650466">
    <property type="component" value="Unassembled WGS sequence"/>
</dbReference>
<keyword evidence="12" id="KW-1185">Reference proteome</keyword>
<dbReference type="SUPFAM" id="SSF51658">
    <property type="entry name" value="Xylose isomerase-like"/>
    <property type="match status" value="1"/>
</dbReference>
<sequence length="333" mass="37230">MRTLIRISVTTARTDHPDSYLKQLVQLGADCLDFGNGSSFAGVKEQGYPDLDELLKLRRRLRSFGLDMNRVTLPNMSERFMRNLPGSENELDNTVNAMKVFGEAGVPIVRQRFAGDTFDHLMTKYDAVLRGGYISRGESLGLTKQPQQTPTYEELQSWWERFLTVYSQLVPIAEDYKVKLSMHPSDTPNADTPFGGLGYHRITDAFPSKQVGYIYCIGTRAEAGGSSLVLDEINHYGRQGRIHLIHMRNVRGSLPTSGGFEETLLDDGDLNMFKILMELRKVGYDGCINPDHIPVLEGDDPVRHSGDHRSACGIGLAYSIGYLRALLCAMYAI</sequence>
<dbReference type="GO" id="GO:0030145">
    <property type="term" value="F:manganese ion binding"/>
    <property type="evidence" value="ECO:0007669"/>
    <property type="project" value="TreeGrafter"/>
</dbReference>
<comment type="cofactor">
    <cofactor evidence="2">
        <name>Mn(2+)</name>
        <dbReference type="ChEBI" id="CHEBI:29035"/>
    </cofactor>
</comment>
<comment type="pathway">
    <text evidence="5">Carbohydrate metabolism; pentose and glucuronate interconversion.</text>
</comment>
<dbReference type="EMBL" id="JACVVD010000001">
    <property type="protein sequence ID" value="MBD0378798.1"/>
    <property type="molecule type" value="Genomic_DNA"/>
</dbReference>
<dbReference type="PANTHER" id="PTHR30387:SF2">
    <property type="entry name" value="MANNONATE DEHYDRATASE"/>
    <property type="match status" value="1"/>
</dbReference>
<comment type="function">
    <text evidence="4">Catalyzes the dehydration of D-mannonate.</text>
</comment>
<accession>A0A926KKJ3</accession>
<keyword evidence="9" id="KW-0464">Manganese</keyword>
<evidence type="ECO:0000256" key="8">
    <source>
        <dbReference type="ARBA" id="ARBA00023004"/>
    </source>
</evidence>
<evidence type="ECO:0000256" key="9">
    <source>
        <dbReference type="ARBA" id="ARBA00023211"/>
    </source>
</evidence>
<protein>
    <recommendedName>
        <fullName evidence="7">mannonate dehydratase</fullName>
        <ecNumber evidence="7">4.2.1.8</ecNumber>
    </recommendedName>
</protein>
<dbReference type="AlphaFoldDB" id="A0A926KKJ3"/>
<evidence type="ECO:0000256" key="6">
    <source>
        <dbReference type="ARBA" id="ARBA00007389"/>
    </source>
</evidence>
<keyword evidence="8" id="KW-0408">Iron</keyword>
<evidence type="ECO:0000256" key="1">
    <source>
        <dbReference type="ARBA" id="ARBA00001794"/>
    </source>
</evidence>
<dbReference type="EC" id="4.2.1.8" evidence="7"/>
<dbReference type="InterPro" id="IPR036237">
    <property type="entry name" value="Xyl_isomerase-like_sf"/>
</dbReference>